<dbReference type="PANTHER" id="PTHR33124">
    <property type="entry name" value="TRANSCRIPTION FACTOR IBH1-LIKE 1"/>
    <property type="match status" value="1"/>
</dbReference>
<dbReference type="InterPro" id="IPR044660">
    <property type="entry name" value="IBH1-like"/>
</dbReference>
<dbReference type="InterPro" id="IPR044549">
    <property type="entry name" value="bHLH_AtIBH1-like"/>
</dbReference>
<comment type="subcellular location">
    <subcellularLocation>
        <location evidence="1">Nucleus</location>
    </subcellularLocation>
</comment>
<gene>
    <name evidence="6" type="ORF">DCAF_LOCUS21644</name>
</gene>
<dbReference type="Pfam" id="PF26576">
    <property type="entry name" value="IBH1_N"/>
    <property type="match status" value="1"/>
</dbReference>
<feature type="domain" description="IBH1-like N-terminal" evidence="5">
    <location>
        <begin position="13"/>
        <end position="82"/>
    </location>
</feature>
<reference evidence="6 7" key="1">
    <citation type="submission" date="2024-01" db="EMBL/GenBank/DDBJ databases">
        <authorList>
            <person name="Waweru B."/>
        </authorList>
    </citation>
    <scope>NUCLEOTIDE SEQUENCE [LARGE SCALE GENOMIC DNA]</scope>
</reference>
<evidence type="ECO:0000256" key="4">
    <source>
        <dbReference type="ARBA" id="ARBA00023242"/>
    </source>
</evidence>
<dbReference type="EMBL" id="CAWUPB010001173">
    <property type="protein sequence ID" value="CAK7348935.1"/>
    <property type="molecule type" value="Genomic_DNA"/>
</dbReference>
<proteinExistence type="predicted"/>
<dbReference type="PANTHER" id="PTHR33124:SF109">
    <property type="entry name" value="TRANSCRIPTION FACTOR IBH1"/>
    <property type="match status" value="1"/>
</dbReference>
<sequence>MTSKHVIAAARTSSIKTRFARRFLRSLLKMKRSNRLGTGSQSNEEIKKRSTHIIKTAAYASMARAVGPRRTWSRSLLFKLRNPRRIQGVSSKRCLVTKENKNKRITRNKMQIISREPPSRADSLRKLVPGGDSMDICSLLEETAHYIKCLDTQVKVMQSIADYYSN</sequence>
<evidence type="ECO:0000256" key="3">
    <source>
        <dbReference type="ARBA" id="ARBA00023163"/>
    </source>
</evidence>
<dbReference type="GO" id="GO:0005634">
    <property type="term" value="C:nucleus"/>
    <property type="evidence" value="ECO:0007669"/>
    <property type="project" value="UniProtKB-SubCell"/>
</dbReference>
<dbReference type="GO" id="GO:0006355">
    <property type="term" value="P:regulation of DNA-templated transcription"/>
    <property type="evidence" value="ECO:0007669"/>
    <property type="project" value="InterPro"/>
</dbReference>
<dbReference type="AlphaFoldDB" id="A0AAV1SEJ7"/>
<evidence type="ECO:0000313" key="6">
    <source>
        <dbReference type="EMBL" id="CAK7348935.1"/>
    </source>
</evidence>
<protein>
    <recommendedName>
        <fullName evidence="5">IBH1-like N-terminal domain-containing protein</fullName>
    </recommendedName>
</protein>
<evidence type="ECO:0000256" key="1">
    <source>
        <dbReference type="ARBA" id="ARBA00004123"/>
    </source>
</evidence>
<name>A0AAV1SEJ7_9ROSI</name>
<dbReference type="InterPro" id="IPR059002">
    <property type="entry name" value="IBH1_N"/>
</dbReference>
<evidence type="ECO:0000313" key="7">
    <source>
        <dbReference type="Proteomes" id="UP001314170"/>
    </source>
</evidence>
<dbReference type="Proteomes" id="UP001314170">
    <property type="component" value="Unassembled WGS sequence"/>
</dbReference>
<keyword evidence="3" id="KW-0804">Transcription</keyword>
<keyword evidence="2" id="KW-0805">Transcription regulation</keyword>
<accession>A0AAV1SEJ7</accession>
<comment type="caution">
    <text evidence="6">The sequence shown here is derived from an EMBL/GenBank/DDBJ whole genome shotgun (WGS) entry which is preliminary data.</text>
</comment>
<organism evidence="6 7">
    <name type="scientific">Dovyalis caffra</name>
    <dbReference type="NCBI Taxonomy" id="77055"/>
    <lineage>
        <taxon>Eukaryota</taxon>
        <taxon>Viridiplantae</taxon>
        <taxon>Streptophyta</taxon>
        <taxon>Embryophyta</taxon>
        <taxon>Tracheophyta</taxon>
        <taxon>Spermatophyta</taxon>
        <taxon>Magnoliopsida</taxon>
        <taxon>eudicotyledons</taxon>
        <taxon>Gunneridae</taxon>
        <taxon>Pentapetalae</taxon>
        <taxon>rosids</taxon>
        <taxon>fabids</taxon>
        <taxon>Malpighiales</taxon>
        <taxon>Salicaceae</taxon>
        <taxon>Flacourtieae</taxon>
        <taxon>Dovyalis</taxon>
    </lineage>
</organism>
<keyword evidence="7" id="KW-1185">Reference proteome</keyword>
<keyword evidence="4" id="KW-0539">Nucleus</keyword>
<evidence type="ECO:0000259" key="5">
    <source>
        <dbReference type="Pfam" id="PF26576"/>
    </source>
</evidence>
<evidence type="ECO:0000256" key="2">
    <source>
        <dbReference type="ARBA" id="ARBA00023015"/>
    </source>
</evidence>
<dbReference type="CDD" id="cd11444">
    <property type="entry name" value="bHLH_AtIBH1_like"/>
    <property type="match status" value="1"/>
</dbReference>